<gene>
    <name evidence="15" type="ORF">AE0388_2391</name>
</gene>
<dbReference type="GO" id="GO:0006020">
    <property type="term" value="P:inositol metabolic process"/>
    <property type="evidence" value="ECO:0007669"/>
    <property type="project" value="TreeGrafter"/>
</dbReference>
<evidence type="ECO:0000256" key="7">
    <source>
        <dbReference type="ARBA" id="ARBA00022723"/>
    </source>
</evidence>
<evidence type="ECO:0000256" key="8">
    <source>
        <dbReference type="ARBA" id="ARBA00022801"/>
    </source>
</evidence>
<comment type="caution">
    <text evidence="15">The sequence shown here is derived from an EMBL/GenBank/DDBJ whole genome shotgun (WGS) entry which is preliminary data.</text>
</comment>
<evidence type="ECO:0000256" key="12">
    <source>
        <dbReference type="ARBA" id="ARBA00053547"/>
    </source>
</evidence>
<dbReference type="Gene3D" id="3.30.540.10">
    <property type="entry name" value="Fructose-1,6-Bisphosphatase, subunit A, domain 1"/>
    <property type="match status" value="1"/>
</dbReference>
<dbReference type="GO" id="GO:0008934">
    <property type="term" value="F:inositol monophosphate 1-phosphatase activity"/>
    <property type="evidence" value="ECO:0007669"/>
    <property type="project" value="TreeGrafter"/>
</dbReference>
<dbReference type="GO" id="GO:0000105">
    <property type="term" value="P:L-histidine biosynthetic process"/>
    <property type="evidence" value="ECO:0007669"/>
    <property type="project" value="UniProtKB-UniRule"/>
</dbReference>
<evidence type="ECO:0000256" key="9">
    <source>
        <dbReference type="ARBA" id="ARBA00022842"/>
    </source>
</evidence>
<evidence type="ECO:0000256" key="5">
    <source>
        <dbReference type="ARBA" id="ARBA00021697"/>
    </source>
</evidence>
<feature type="binding site" evidence="14">
    <location>
        <position position="82"/>
    </location>
    <ligand>
        <name>Mg(2+)</name>
        <dbReference type="ChEBI" id="CHEBI:18420"/>
        <label>1</label>
        <note>catalytic</note>
    </ligand>
</feature>
<dbReference type="AlphaFoldDB" id="A0A0B9A8P1"/>
<evidence type="ECO:0000256" key="3">
    <source>
        <dbReference type="ARBA" id="ARBA00009759"/>
    </source>
</evidence>
<comment type="pathway">
    <text evidence="2">Amino-acid biosynthesis; L-histidine biosynthesis; L-histidine from 5-phospho-alpha-D-ribose 1-diphosphate: step 8/9.</text>
</comment>
<dbReference type="InterPro" id="IPR011809">
    <property type="entry name" value="His_9_proposed"/>
</dbReference>
<feature type="binding site" evidence="14">
    <location>
        <position position="80"/>
    </location>
    <ligand>
        <name>Mg(2+)</name>
        <dbReference type="ChEBI" id="CHEBI:18420"/>
        <label>1</label>
        <note>catalytic</note>
    </ligand>
</feature>
<organism evidence="15 16">
    <name type="scientific">Brevibacterium linens</name>
    <dbReference type="NCBI Taxonomy" id="1703"/>
    <lineage>
        <taxon>Bacteria</taxon>
        <taxon>Bacillati</taxon>
        <taxon>Actinomycetota</taxon>
        <taxon>Actinomycetes</taxon>
        <taxon>Micrococcales</taxon>
        <taxon>Brevibacteriaceae</taxon>
        <taxon>Brevibacterium</taxon>
    </lineage>
</organism>
<accession>A0A0B9A8P1</accession>
<evidence type="ECO:0000256" key="6">
    <source>
        <dbReference type="ARBA" id="ARBA00022605"/>
    </source>
</evidence>
<comment type="catalytic activity">
    <reaction evidence="11">
        <text>L-histidinol phosphate + H2O = L-histidinol + phosphate</text>
        <dbReference type="Rhea" id="RHEA:14465"/>
        <dbReference type="ChEBI" id="CHEBI:15377"/>
        <dbReference type="ChEBI" id="CHEBI:43474"/>
        <dbReference type="ChEBI" id="CHEBI:57699"/>
        <dbReference type="ChEBI" id="CHEBI:57980"/>
        <dbReference type="EC" id="3.1.3.15"/>
    </reaction>
</comment>
<feature type="binding site" evidence="14">
    <location>
        <position position="210"/>
    </location>
    <ligand>
        <name>Mg(2+)</name>
        <dbReference type="ChEBI" id="CHEBI:18420"/>
        <label>1</label>
        <note>catalytic</note>
    </ligand>
</feature>
<keyword evidence="9 14" id="KW-0460">Magnesium</keyword>
<evidence type="ECO:0000256" key="13">
    <source>
        <dbReference type="NCBIfam" id="TIGR02067"/>
    </source>
</evidence>
<dbReference type="Gene3D" id="3.40.190.80">
    <property type="match status" value="1"/>
</dbReference>
<evidence type="ECO:0000256" key="4">
    <source>
        <dbReference type="ARBA" id="ARBA00013085"/>
    </source>
</evidence>
<dbReference type="GO" id="GO:0007165">
    <property type="term" value="P:signal transduction"/>
    <property type="evidence" value="ECO:0007669"/>
    <property type="project" value="TreeGrafter"/>
</dbReference>
<keyword evidence="16" id="KW-1185">Reference proteome</keyword>
<dbReference type="STRING" id="1703.BLSMQ_1711"/>
<evidence type="ECO:0000256" key="10">
    <source>
        <dbReference type="ARBA" id="ARBA00023102"/>
    </source>
</evidence>
<evidence type="ECO:0000256" key="14">
    <source>
        <dbReference type="PIRSR" id="PIRSR600760-2"/>
    </source>
</evidence>
<dbReference type="UniPathway" id="UPA00031">
    <property type="reaction ID" value="UER00013"/>
</dbReference>
<keyword evidence="6" id="KW-0028">Amino-acid biosynthesis</keyword>
<reference evidence="15 16" key="1">
    <citation type="submission" date="2014-11" db="EMBL/GenBank/DDBJ databases">
        <title>Draft Genome Sequence of Brevibacterium linens AE038-8.</title>
        <authorList>
            <person name="Maizel D."/>
            <person name="Utturkar S.M."/>
            <person name="Brown S.D."/>
            <person name="Ferrero M."/>
            <person name="Rosen B.P."/>
        </authorList>
    </citation>
    <scope>NUCLEOTIDE SEQUENCE [LARGE SCALE GENOMIC DNA]</scope>
    <source>
        <strain evidence="15 16">AE038-8</strain>
    </source>
</reference>
<dbReference type="PANTHER" id="PTHR20854:SF4">
    <property type="entry name" value="INOSITOL-1-MONOPHOSPHATASE-RELATED"/>
    <property type="match status" value="1"/>
</dbReference>
<dbReference type="PANTHER" id="PTHR20854">
    <property type="entry name" value="INOSITOL MONOPHOSPHATASE"/>
    <property type="match status" value="1"/>
</dbReference>
<dbReference type="GO" id="GO:0046872">
    <property type="term" value="F:metal ion binding"/>
    <property type="evidence" value="ECO:0007669"/>
    <property type="project" value="UniProtKB-KW"/>
</dbReference>
<dbReference type="EC" id="3.1.3.15" evidence="4 13"/>
<evidence type="ECO:0000256" key="11">
    <source>
        <dbReference type="ARBA" id="ARBA00049158"/>
    </source>
</evidence>
<dbReference type="SUPFAM" id="SSF56655">
    <property type="entry name" value="Carbohydrate phosphatase"/>
    <property type="match status" value="1"/>
</dbReference>
<evidence type="ECO:0000256" key="2">
    <source>
        <dbReference type="ARBA" id="ARBA00004970"/>
    </source>
</evidence>
<dbReference type="PROSITE" id="PS00629">
    <property type="entry name" value="IMP_1"/>
    <property type="match status" value="1"/>
</dbReference>
<evidence type="ECO:0000313" key="16">
    <source>
        <dbReference type="Proteomes" id="UP000031488"/>
    </source>
</evidence>
<evidence type="ECO:0000313" key="15">
    <source>
        <dbReference type="EMBL" id="KHS51841.1"/>
    </source>
</evidence>
<dbReference type="EMBL" id="JTJZ01000020">
    <property type="protein sequence ID" value="KHS51841.1"/>
    <property type="molecule type" value="Genomic_DNA"/>
</dbReference>
<dbReference type="Pfam" id="PF00459">
    <property type="entry name" value="Inositol_P"/>
    <property type="match status" value="1"/>
</dbReference>
<evidence type="ECO:0000256" key="1">
    <source>
        <dbReference type="ARBA" id="ARBA00001946"/>
    </source>
</evidence>
<comment type="function">
    <text evidence="12">Catalyzes the dephosphorylation of histidinol-phosphate to histidinol, the direct precursor of histidine.</text>
</comment>
<feature type="binding site" evidence="14">
    <location>
        <position position="65"/>
    </location>
    <ligand>
        <name>Mg(2+)</name>
        <dbReference type="ChEBI" id="CHEBI:18420"/>
        <label>1</label>
        <note>catalytic</note>
    </ligand>
</feature>
<dbReference type="PRINTS" id="PR00377">
    <property type="entry name" value="IMPHPHTASES"/>
</dbReference>
<feature type="binding site" evidence="14">
    <location>
        <position position="83"/>
    </location>
    <ligand>
        <name>Mg(2+)</name>
        <dbReference type="ChEBI" id="CHEBI:18420"/>
        <label>1</label>
        <note>catalytic</note>
    </ligand>
</feature>
<keyword evidence="7 14" id="KW-0479">Metal-binding</keyword>
<dbReference type="NCBIfam" id="TIGR02067">
    <property type="entry name" value="his_9_HisN"/>
    <property type="match status" value="1"/>
</dbReference>
<dbReference type="Proteomes" id="UP000031488">
    <property type="component" value="Unassembled WGS sequence"/>
</dbReference>
<proteinExistence type="inferred from homology"/>
<comment type="similarity">
    <text evidence="3">Belongs to the inositol monophosphatase superfamily.</text>
</comment>
<comment type="cofactor">
    <cofactor evidence="1 14">
        <name>Mg(2+)</name>
        <dbReference type="ChEBI" id="CHEBI:18420"/>
    </cofactor>
</comment>
<keyword evidence="10" id="KW-0368">Histidine biosynthesis</keyword>
<dbReference type="InterPro" id="IPR000760">
    <property type="entry name" value="Inositol_monophosphatase-like"/>
</dbReference>
<dbReference type="InterPro" id="IPR020583">
    <property type="entry name" value="Inositol_monoP_metal-BS"/>
</dbReference>
<keyword evidence="8" id="KW-0378">Hydrolase</keyword>
<dbReference type="FunFam" id="3.30.540.10:FF:000003">
    <property type="entry name" value="Inositol-1-monophosphatase"/>
    <property type="match status" value="1"/>
</dbReference>
<dbReference type="OrthoDB" id="9772456at2"/>
<sequence>MNDLDLAIELADLADAISHPHFRAQDFAVETKPDLTPVTECDRAVEKAIMDRLGEVRPDDSVLGEEFGAHGNSSLRWIIDPIDGTKNYVRGVPVWATLISLYDGDRPLVGVVSAPALGRRWWAESGQGAYATELESPAKRITVSSVDSLADASLSYSSLSGWKELGIFDGFLDLCDSLWRTRGYGDFYSYMLLAEGAVDLACEPELALYDMGALVPIVLEAGGTFTNTAGTPGPFGGNALASNSRLHEAALDCLGRVAPAEVS</sequence>
<dbReference type="PATRIC" id="fig|1703.6.peg.2289"/>
<protein>
    <recommendedName>
        <fullName evidence="5 13">Histidinol-phosphatase</fullName>
        <ecNumber evidence="4 13">3.1.3.15</ecNumber>
    </recommendedName>
</protein>
<dbReference type="RefSeq" id="WP_039210631.1">
    <property type="nucleotide sequence ID" value="NZ_JTJZ01000020.1"/>
</dbReference>
<name>A0A0B9A8P1_BRELN</name>
<dbReference type="GO" id="GO:0004401">
    <property type="term" value="F:histidinol-phosphatase activity"/>
    <property type="evidence" value="ECO:0007669"/>
    <property type="project" value="UniProtKB-UniRule"/>
</dbReference>